<comment type="caution">
    <text evidence="2">The sequence shown here is derived from an EMBL/GenBank/DDBJ whole genome shotgun (WGS) entry which is preliminary data.</text>
</comment>
<sequence>MLKQALSLVCSFTSLVFAGRPVQTLREFTGQVDYEENSSITVGLTATGYGGIVLDMKNSTDMVTNSGVSSTSGKLGGFKLTRNFDVIEIRTSTSGSLISLFSGSDPEPEDSVIRLDSTTFDSLANCYSFSRSGNLRDYEFQVVTKDTTMSSDEDQLPHGDCFLKAMLVIFSFKDFSTGNSIPVDEETSFSLPDVSGDFEVKGNYVVVGSEFYEGRETVKIRFSGNGSSQKNIPDMFSDPMTFEVTIEGNLLYDPLIGLPLLYTLKSEITGAASSVEESVDYVYTGVLQNTLKGKLR</sequence>
<accession>A0A9D5K7G7</accession>
<evidence type="ECO:0000313" key="2">
    <source>
        <dbReference type="EMBL" id="MBD3363736.1"/>
    </source>
</evidence>
<organism evidence="2 3">
    <name type="scientific">candidate division WOR-3 bacterium</name>
    <dbReference type="NCBI Taxonomy" id="2052148"/>
    <lineage>
        <taxon>Bacteria</taxon>
        <taxon>Bacteria division WOR-3</taxon>
    </lineage>
</organism>
<feature type="signal peptide" evidence="1">
    <location>
        <begin position="1"/>
        <end position="18"/>
    </location>
</feature>
<proteinExistence type="predicted"/>
<dbReference type="AlphaFoldDB" id="A0A9D5K7G7"/>
<gene>
    <name evidence="2" type="ORF">GF359_00820</name>
</gene>
<evidence type="ECO:0000313" key="3">
    <source>
        <dbReference type="Proteomes" id="UP000630660"/>
    </source>
</evidence>
<dbReference type="Proteomes" id="UP000630660">
    <property type="component" value="Unassembled WGS sequence"/>
</dbReference>
<name>A0A9D5K7G7_UNCW3</name>
<dbReference type="EMBL" id="WJKJ01000024">
    <property type="protein sequence ID" value="MBD3363736.1"/>
    <property type="molecule type" value="Genomic_DNA"/>
</dbReference>
<feature type="chain" id="PRO_5038670183" evidence="1">
    <location>
        <begin position="19"/>
        <end position="296"/>
    </location>
</feature>
<reference evidence="2" key="1">
    <citation type="submission" date="2019-11" db="EMBL/GenBank/DDBJ databases">
        <title>Microbial mats filling the niche in hypersaline microbial mats.</title>
        <authorList>
            <person name="Wong H.L."/>
            <person name="Macleod F.I."/>
            <person name="White R.A. III"/>
            <person name="Burns B.P."/>
        </authorList>
    </citation>
    <scope>NUCLEOTIDE SEQUENCE</scope>
    <source>
        <strain evidence="2">Bin_327</strain>
    </source>
</reference>
<protein>
    <submittedName>
        <fullName evidence="2">Uncharacterized protein</fullName>
    </submittedName>
</protein>
<evidence type="ECO:0000256" key="1">
    <source>
        <dbReference type="SAM" id="SignalP"/>
    </source>
</evidence>
<keyword evidence="1" id="KW-0732">Signal</keyword>